<evidence type="ECO:0000256" key="5">
    <source>
        <dbReference type="ARBA" id="ARBA00022989"/>
    </source>
</evidence>
<evidence type="ECO:0000256" key="1">
    <source>
        <dbReference type="ARBA" id="ARBA00004370"/>
    </source>
</evidence>
<accession>A0A915DQB1</accession>
<dbReference type="WBParaSite" id="jg2200">
    <property type="protein sequence ID" value="jg2200"/>
    <property type="gene ID" value="jg2200"/>
</dbReference>
<comment type="similarity">
    <text evidence="2">Belongs to the 1-acyl-sn-glycerol-3-phosphate acyltransferase family.</text>
</comment>
<keyword evidence="8" id="KW-0012">Acyltransferase</keyword>
<feature type="region of interest" description="Disordered" evidence="9">
    <location>
        <begin position="59"/>
        <end position="81"/>
    </location>
</feature>
<comment type="subcellular location">
    <subcellularLocation>
        <location evidence="1">Membrane</location>
    </subcellularLocation>
</comment>
<feature type="transmembrane region" description="Helical" evidence="10">
    <location>
        <begin position="175"/>
        <end position="203"/>
    </location>
</feature>
<dbReference type="Proteomes" id="UP000887574">
    <property type="component" value="Unplaced"/>
</dbReference>
<evidence type="ECO:0000256" key="4">
    <source>
        <dbReference type="ARBA" id="ARBA00022692"/>
    </source>
</evidence>
<keyword evidence="6" id="KW-0443">Lipid metabolism</keyword>
<dbReference type="GO" id="GO:0019432">
    <property type="term" value="P:triglyceride biosynthetic process"/>
    <property type="evidence" value="ECO:0007669"/>
    <property type="project" value="TreeGrafter"/>
</dbReference>
<feature type="domain" description="Phospholipid/glycerol acyltransferase" evidence="11">
    <location>
        <begin position="438"/>
        <end position="503"/>
    </location>
</feature>
<dbReference type="AlphaFoldDB" id="A0A915DQB1"/>
<evidence type="ECO:0000256" key="6">
    <source>
        <dbReference type="ARBA" id="ARBA00023098"/>
    </source>
</evidence>
<keyword evidence="12" id="KW-1185">Reference proteome</keyword>
<keyword evidence="4 10" id="KW-0812">Transmembrane</keyword>
<dbReference type="PANTHER" id="PTHR23063">
    <property type="entry name" value="PHOSPHOLIPID ACYLTRANSFERASE"/>
    <property type="match status" value="1"/>
</dbReference>
<dbReference type="GO" id="GO:0005783">
    <property type="term" value="C:endoplasmic reticulum"/>
    <property type="evidence" value="ECO:0007669"/>
    <property type="project" value="TreeGrafter"/>
</dbReference>
<dbReference type="GO" id="GO:0004366">
    <property type="term" value="F:glycerol-3-phosphate O-acyltransferase activity"/>
    <property type="evidence" value="ECO:0007669"/>
    <property type="project" value="TreeGrafter"/>
</dbReference>
<sequence>MISSITGYDEISLVVRKLKLGFNTHAEVLTQNVATEISCLDREQLREFQQEEYNKSLAIDQDKQQQLTRKRQSESEDKAPYVKRNTQELIKQAILADPLPSEPAAEDSEIIIICLLLPEDRYKLRRFRMHEPVSWLMTFVESIGYDLEEYEVWTSDMPKKDVVQDHSTLFWGRMLALFFFAYFSSIAAGYVTTLVLIFVGAGWRSLPHKYLQAVLFLQGFFSKDCTILENIIEKQSSIQFDLFGWGSSSTASGASSRPASTTSAEYSCCDALEADGPSDCCSTFFEANLQMLHSGLEAIIEDDVLSTFWSSSIVPNRRTRDPCSKTQSFSPSISLLSRQILCTWNYSFVNILRMGQSGSFVPHPTIFDTHFFCMNLKPELLYSTVVFLPLAQDLLPGITTQKTDRKGLVWLWLTTSPPTISKSFCGCIIWAIERLVEKLCPSIWLERASAEERKNFTAAVLHVARTSGPVLIFPEGYCTNNTKVLQFRRAVFEEGVNVHPIAIRQDARFGDSYWSENQFFNYLLRLLTSWPLSMTFTTFLSNIAGKVRHPQSLLDECSALLLRQPAVHQLVLMVLAQHNCAQQIMIRKNIVENICAHVQPQEIINTEDFIPKTIIENLAIPVQIDFHPQQLRVPAFVGGRYAMDEEEEYDDGSLLNG</sequence>
<evidence type="ECO:0000313" key="12">
    <source>
        <dbReference type="Proteomes" id="UP000887574"/>
    </source>
</evidence>
<evidence type="ECO:0000256" key="3">
    <source>
        <dbReference type="ARBA" id="ARBA00022679"/>
    </source>
</evidence>
<keyword evidence="5 10" id="KW-1133">Transmembrane helix</keyword>
<keyword evidence="7 10" id="KW-0472">Membrane</keyword>
<evidence type="ECO:0000259" key="11">
    <source>
        <dbReference type="Pfam" id="PF01553"/>
    </source>
</evidence>
<evidence type="ECO:0000256" key="2">
    <source>
        <dbReference type="ARBA" id="ARBA00008655"/>
    </source>
</evidence>
<dbReference type="Pfam" id="PF01553">
    <property type="entry name" value="Acyltransferase"/>
    <property type="match status" value="1"/>
</dbReference>
<proteinExistence type="inferred from homology"/>
<dbReference type="GO" id="GO:0016020">
    <property type="term" value="C:membrane"/>
    <property type="evidence" value="ECO:0007669"/>
    <property type="project" value="UniProtKB-SubCell"/>
</dbReference>
<keyword evidence="3" id="KW-0808">Transferase</keyword>
<evidence type="ECO:0000256" key="7">
    <source>
        <dbReference type="ARBA" id="ARBA00023136"/>
    </source>
</evidence>
<evidence type="ECO:0000313" key="13">
    <source>
        <dbReference type="WBParaSite" id="jg2200"/>
    </source>
</evidence>
<dbReference type="InterPro" id="IPR002123">
    <property type="entry name" value="Plipid/glycerol_acylTrfase"/>
</dbReference>
<reference evidence="13" key="1">
    <citation type="submission" date="2022-11" db="UniProtKB">
        <authorList>
            <consortium name="WormBaseParasite"/>
        </authorList>
    </citation>
    <scope>IDENTIFICATION</scope>
</reference>
<dbReference type="PANTHER" id="PTHR23063:SF6">
    <property type="entry name" value="PHOSPHOLIPID_GLYCEROL ACYLTRANSFERASE DOMAIN-CONTAINING PROTEIN"/>
    <property type="match status" value="1"/>
</dbReference>
<organism evidence="12 13">
    <name type="scientific">Ditylenchus dipsaci</name>
    <dbReference type="NCBI Taxonomy" id="166011"/>
    <lineage>
        <taxon>Eukaryota</taxon>
        <taxon>Metazoa</taxon>
        <taxon>Ecdysozoa</taxon>
        <taxon>Nematoda</taxon>
        <taxon>Chromadorea</taxon>
        <taxon>Rhabditida</taxon>
        <taxon>Tylenchina</taxon>
        <taxon>Tylenchomorpha</taxon>
        <taxon>Sphaerularioidea</taxon>
        <taxon>Anguinidae</taxon>
        <taxon>Anguininae</taxon>
        <taxon>Ditylenchus</taxon>
    </lineage>
</organism>
<dbReference type="SUPFAM" id="SSF54236">
    <property type="entry name" value="Ubiquitin-like"/>
    <property type="match status" value="1"/>
</dbReference>
<dbReference type="InterPro" id="IPR029071">
    <property type="entry name" value="Ubiquitin-like_domsf"/>
</dbReference>
<protein>
    <submittedName>
        <fullName evidence="13">Phospholipid/glycerol acyltransferase domain-containing protein</fullName>
    </submittedName>
</protein>
<evidence type="ECO:0000256" key="9">
    <source>
        <dbReference type="SAM" id="MobiDB-lite"/>
    </source>
</evidence>
<name>A0A915DQB1_9BILA</name>
<feature type="compositionally biased region" description="Basic and acidic residues" evidence="9">
    <location>
        <begin position="71"/>
        <end position="80"/>
    </location>
</feature>
<evidence type="ECO:0000256" key="10">
    <source>
        <dbReference type="SAM" id="Phobius"/>
    </source>
</evidence>
<evidence type="ECO:0000256" key="8">
    <source>
        <dbReference type="ARBA" id="ARBA00023315"/>
    </source>
</evidence>